<dbReference type="EMBL" id="LR796923">
    <property type="protein sequence ID" value="CAB4174496.1"/>
    <property type="molecule type" value="Genomic_DNA"/>
</dbReference>
<reference evidence="1" key="1">
    <citation type="submission" date="2020-05" db="EMBL/GenBank/DDBJ databases">
        <authorList>
            <person name="Chiriac C."/>
            <person name="Salcher M."/>
            <person name="Ghai R."/>
            <person name="Kavagutti S V."/>
        </authorList>
    </citation>
    <scope>NUCLEOTIDE SEQUENCE</scope>
</reference>
<sequence>MSKHSIQNDPEIQQWMENERIDYLIKSEAIAFAKFITNDTTFNDFVFMSKEIQEEIYQQFKRENRNI</sequence>
<protein>
    <submittedName>
        <fullName evidence="1">Uncharacterized protein</fullName>
    </submittedName>
</protein>
<evidence type="ECO:0000313" key="1">
    <source>
        <dbReference type="EMBL" id="CAB4174496.1"/>
    </source>
</evidence>
<gene>
    <name evidence="1" type="ORF">UFOVP972_48</name>
</gene>
<proteinExistence type="predicted"/>
<name>A0A6J5PWN6_9CAUD</name>
<organism evidence="1">
    <name type="scientific">uncultured Caudovirales phage</name>
    <dbReference type="NCBI Taxonomy" id="2100421"/>
    <lineage>
        <taxon>Viruses</taxon>
        <taxon>Duplodnaviria</taxon>
        <taxon>Heunggongvirae</taxon>
        <taxon>Uroviricota</taxon>
        <taxon>Caudoviricetes</taxon>
        <taxon>Peduoviridae</taxon>
        <taxon>Maltschvirus</taxon>
        <taxon>Maltschvirus maltsch</taxon>
    </lineage>
</organism>
<accession>A0A6J5PWN6</accession>